<dbReference type="InterPro" id="IPR002347">
    <property type="entry name" value="SDR_fam"/>
</dbReference>
<gene>
    <name evidence="5" type="ORF">VFPPC_10378</name>
</gene>
<dbReference type="OrthoDB" id="1669814at2759"/>
<dbReference type="PANTHER" id="PTHR24321:SF8">
    <property type="entry name" value="ESTRADIOL 17-BETA-DEHYDROGENASE 8-RELATED"/>
    <property type="match status" value="1"/>
</dbReference>
<proteinExistence type="inferred from homology"/>
<evidence type="ECO:0000256" key="4">
    <source>
        <dbReference type="RuleBase" id="RU000363"/>
    </source>
</evidence>
<dbReference type="Pfam" id="PF00106">
    <property type="entry name" value="adh_short"/>
    <property type="match status" value="1"/>
</dbReference>
<dbReference type="KEGG" id="pchm:VFPPC_10378"/>
<organism evidence="5 6">
    <name type="scientific">Pochonia chlamydosporia 170</name>
    <dbReference type="NCBI Taxonomy" id="1380566"/>
    <lineage>
        <taxon>Eukaryota</taxon>
        <taxon>Fungi</taxon>
        <taxon>Dikarya</taxon>
        <taxon>Ascomycota</taxon>
        <taxon>Pezizomycotina</taxon>
        <taxon>Sordariomycetes</taxon>
        <taxon>Hypocreomycetidae</taxon>
        <taxon>Hypocreales</taxon>
        <taxon>Clavicipitaceae</taxon>
        <taxon>Pochonia</taxon>
    </lineage>
</organism>
<dbReference type="EMBL" id="LSBJ02000011">
    <property type="protein sequence ID" value="OAQ59315.1"/>
    <property type="molecule type" value="Genomic_DNA"/>
</dbReference>
<dbReference type="GeneID" id="28852751"/>
<evidence type="ECO:0000256" key="3">
    <source>
        <dbReference type="ARBA" id="ARBA00023002"/>
    </source>
</evidence>
<protein>
    <submittedName>
        <fullName evidence="5">Short chain dehydrogenase/reductase family oxidoreductase</fullName>
    </submittedName>
</protein>
<dbReference type="AlphaFoldDB" id="A0A179F1H9"/>
<reference evidence="5 6" key="1">
    <citation type="journal article" date="2016" name="PLoS Pathog.">
        <title>Biosynthesis of antibiotic leucinostatins in bio-control fungus Purpureocillium lilacinum and their inhibition on phytophthora revealed by genome mining.</title>
        <authorList>
            <person name="Wang G."/>
            <person name="Liu Z."/>
            <person name="Lin R."/>
            <person name="Li E."/>
            <person name="Mao Z."/>
            <person name="Ling J."/>
            <person name="Yang Y."/>
            <person name="Yin W.B."/>
            <person name="Xie B."/>
        </authorList>
    </citation>
    <scope>NUCLEOTIDE SEQUENCE [LARGE SCALE GENOMIC DNA]</scope>
    <source>
        <strain evidence="5">170</strain>
    </source>
</reference>
<evidence type="ECO:0000256" key="1">
    <source>
        <dbReference type="ARBA" id="ARBA00006484"/>
    </source>
</evidence>
<evidence type="ECO:0000313" key="6">
    <source>
        <dbReference type="Proteomes" id="UP000078397"/>
    </source>
</evidence>
<dbReference type="SUPFAM" id="SSF51735">
    <property type="entry name" value="NAD(P)-binding Rossmann-fold domains"/>
    <property type="match status" value="1"/>
</dbReference>
<keyword evidence="6" id="KW-1185">Reference proteome</keyword>
<dbReference type="Pfam" id="PF13561">
    <property type="entry name" value="adh_short_C2"/>
    <property type="match status" value="1"/>
</dbReference>
<keyword evidence="3" id="KW-0560">Oxidoreductase</keyword>
<evidence type="ECO:0000256" key="2">
    <source>
        <dbReference type="ARBA" id="ARBA00022857"/>
    </source>
</evidence>
<dbReference type="PRINTS" id="PR00080">
    <property type="entry name" value="SDRFAMILY"/>
</dbReference>
<dbReference type="GO" id="GO:0016491">
    <property type="term" value="F:oxidoreductase activity"/>
    <property type="evidence" value="ECO:0007669"/>
    <property type="project" value="UniProtKB-KW"/>
</dbReference>
<evidence type="ECO:0000313" key="5">
    <source>
        <dbReference type="EMBL" id="OAQ59315.1"/>
    </source>
</evidence>
<dbReference type="PROSITE" id="PS00061">
    <property type="entry name" value="ADH_SHORT"/>
    <property type="match status" value="1"/>
</dbReference>
<dbReference type="FunFam" id="3.40.50.720:FF:000084">
    <property type="entry name" value="Short-chain dehydrogenase reductase"/>
    <property type="match status" value="1"/>
</dbReference>
<dbReference type="Gene3D" id="3.40.50.720">
    <property type="entry name" value="NAD(P)-binding Rossmann-like Domain"/>
    <property type="match status" value="1"/>
</dbReference>
<sequence length="288" mass="29681">MSSFKGKVIVISGAASGIGRSIAKLLARQGALLSLSDINSDGLHSVKEEIQNAKHVYENDIKDSNGIVSGQTEGAFDPIYTSVVDVRSQEACHAWLRNTSSHFGGRPIAGAANMAGVTNIPGGKGPGAGRDSTDDEWDFVLDVNLKGTVNSLRAELPYLQQGVNGRGGGAVVNAASISGLMGLPGYLPYSSSKHAVIGVTRTVAKEEGSKGIRVNAIAPAFIDTPMLDQVAEARGTSSSMDMFGGGPSPALGRLGDAEEVAELVVFLLSPRSGFITGAVINIDGGLLC</sequence>
<dbReference type="STRING" id="1380566.A0A179F1H9"/>
<dbReference type="Proteomes" id="UP000078397">
    <property type="component" value="Unassembled WGS sequence"/>
</dbReference>
<comment type="similarity">
    <text evidence="1 4">Belongs to the short-chain dehydrogenases/reductases (SDR) family.</text>
</comment>
<comment type="caution">
    <text evidence="5">The sequence shown here is derived from an EMBL/GenBank/DDBJ whole genome shotgun (WGS) entry which is preliminary data.</text>
</comment>
<keyword evidence="2" id="KW-0521">NADP</keyword>
<dbReference type="InterPro" id="IPR036291">
    <property type="entry name" value="NAD(P)-bd_dom_sf"/>
</dbReference>
<dbReference type="PANTHER" id="PTHR24321">
    <property type="entry name" value="DEHYDROGENASES, SHORT CHAIN"/>
    <property type="match status" value="1"/>
</dbReference>
<dbReference type="RefSeq" id="XP_018137339.1">
    <property type="nucleotide sequence ID" value="XM_018288757.1"/>
</dbReference>
<dbReference type="PRINTS" id="PR00081">
    <property type="entry name" value="GDHRDH"/>
</dbReference>
<dbReference type="InterPro" id="IPR020904">
    <property type="entry name" value="Sc_DH/Rdtase_CS"/>
</dbReference>
<name>A0A179F1H9_METCM</name>
<accession>A0A179F1H9</accession>